<feature type="compositionally biased region" description="Basic and acidic residues" evidence="2">
    <location>
        <begin position="93"/>
        <end position="104"/>
    </location>
</feature>
<organism evidence="4">
    <name type="scientific">Fusarium oxysporum f. sp. pisi HDV247</name>
    <dbReference type="NCBI Taxonomy" id="1080344"/>
    <lineage>
        <taxon>Eukaryota</taxon>
        <taxon>Fungi</taxon>
        <taxon>Dikarya</taxon>
        <taxon>Ascomycota</taxon>
        <taxon>Pezizomycotina</taxon>
        <taxon>Sordariomycetes</taxon>
        <taxon>Hypocreomycetidae</taxon>
        <taxon>Hypocreales</taxon>
        <taxon>Nectriaceae</taxon>
        <taxon>Fusarium</taxon>
        <taxon>Fusarium oxysporum species complex</taxon>
    </lineage>
</organism>
<sequence>MSHTRPFRSLASTNATSCGTPPTPVSAPLMESSAAALKLWDGRYTPPITTKEAGRASQGHRRSGLESSGTMGGGLPREGSGLGTNSSPFIQRSESKRGKSSEQKAFEPLPIGLKQADASEQLEQSELTLLQKKAFDQVRRFDILKAADIETLSKELRHLDERIEYLRHTYNALRIGRRNLHPSRIARFSHELFLKQQEVLASLDASIDDWAMKLEQAENRRTRVHQKLLEHIAAAASLPFGGLTTTPEPQQTNIPASGTGNISTPSRSPSKKIFTSARPANTSPSPQRAVVRVLSPTIFKPQTDRPANFIRPTDQSCRSDWVVWVGLGWGGF</sequence>
<dbReference type="HOGENOM" id="CLU_874492_0_0_1"/>
<feature type="domain" description="Up-regulated during septation protein 1" evidence="3">
    <location>
        <begin position="128"/>
        <end position="238"/>
    </location>
</feature>
<dbReference type="AlphaFoldDB" id="W9N719"/>
<feature type="compositionally biased region" description="Polar residues" evidence="2">
    <location>
        <begin position="247"/>
        <end position="268"/>
    </location>
</feature>
<accession>W9N719</accession>
<evidence type="ECO:0000256" key="2">
    <source>
        <dbReference type="SAM" id="MobiDB-lite"/>
    </source>
</evidence>
<feature type="compositionally biased region" description="Gly residues" evidence="2">
    <location>
        <begin position="70"/>
        <end position="82"/>
    </location>
</feature>
<protein>
    <recommendedName>
        <fullName evidence="3">Up-regulated during septation protein 1 domain-containing protein</fullName>
    </recommendedName>
</protein>
<evidence type="ECO:0000256" key="1">
    <source>
        <dbReference type="SAM" id="Coils"/>
    </source>
</evidence>
<feature type="region of interest" description="Disordered" evidence="2">
    <location>
        <begin position="45"/>
        <end position="104"/>
    </location>
</feature>
<feature type="region of interest" description="Disordered" evidence="2">
    <location>
        <begin position="247"/>
        <end position="287"/>
    </location>
</feature>
<evidence type="ECO:0000259" key="3">
    <source>
        <dbReference type="Pfam" id="PF15456"/>
    </source>
</evidence>
<feature type="region of interest" description="Disordered" evidence="2">
    <location>
        <begin position="1"/>
        <end position="30"/>
    </location>
</feature>
<name>W9N719_FUSOX</name>
<dbReference type="Pfam" id="PF15456">
    <property type="entry name" value="Uds1"/>
    <property type="match status" value="1"/>
</dbReference>
<reference evidence="4" key="2">
    <citation type="submission" date="2014-02" db="EMBL/GenBank/DDBJ databases">
        <title>Annotation of the Genome Sequence of Fusarium oxysporum HDV247.</title>
        <authorList>
            <consortium name="The Broad Institute Genomics Platform"/>
            <person name="Ma L.-J."/>
            <person name="Corby-Kistler H."/>
            <person name="Broz K."/>
            <person name="Gale L.R."/>
            <person name="Jonkers W."/>
            <person name="O'Donnell K."/>
            <person name="Ploetz R."/>
            <person name="Steinberg C."/>
            <person name="Schwartz D.C."/>
            <person name="VanEtten H."/>
            <person name="Zhou S."/>
            <person name="Young S.K."/>
            <person name="Zeng Q."/>
            <person name="Gargeya S."/>
            <person name="Fitzgerald M."/>
            <person name="Abouelleil A."/>
            <person name="Alvarado L."/>
            <person name="Chapman S.B."/>
            <person name="Gainer-Dewar J."/>
            <person name="Goldberg J."/>
            <person name="Griggs A."/>
            <person name="Gujja S."/>
            <person name="Hansen M."/>
            <person name="Howarth C."/>
            <person name="Imamovic A."/>
            <person name="Ireland A."/>
            <person name="Larimer J."/>
            <person name="McCowan C."/>
            <person name="Murphy C."/>
            <person name="Pearson M."/>
            <person name="Poon T.W."/>
            <person name="Priest M."/>
            <person name="Roberts A."/>
            <person name="Saif S."/>
            <person name="Shea T."/>
            <person name="Sykes S."/>
            <person name="Wortman J."/>
            <person name="Nusbaum C."/>
            <person name="Birren B."/>
        </authorList>
    </citation>
    <scope>NUCLEOTIDE SEQUENCE</scope>
    <source>
        <strain evidence="4">HDV247</strain>
    </source>
</reference>
<dbReference type="EMBL" id="KI981345">
    <property type="protein sequence ID" value="EXA28538.1"/>
    <property type="molecule type" value="Genomic_DNA"/>
</dbReference>
<evidence type="ECO:0000313" key="4">
    <source>
        <dbReference type="EMBL" id="EXA28538.1"/>
    </source>
</evidence>
<dbReference type="Proteomes" id="UP000030751">
    <property type="component" value="Unassembled WGS sequence"/>
</dbReference>
<gene>
    <name evidence="4" type="ORF">FOVG_19864</name>
</gene>
<proteinExistence type="predicted"/>
<feature type="coiled-coil region" evidence="1">
    <location>
        <begin position="200"/>
        <end position="227"/>
    </location>
</feature>
<dbReference type="InterPro" id="IPR029191">
    <property type="entry name" value="Uds1"/>
</dbReference>
<reference evidence="4" key="1">
    <citation type="submission" date="2011-10" db="EMBL/GenBank/DDBJ databases">
        <title>The Genome Sequence of Fusarium oxysporum HDV247.</title>
        <authorList>
            <consortium name="The Broad Institute Genome Sequencing Platform"/>
            <person name="Ma L.-J."/>
            <person name="Gale L.R."/>
            <person name="Schwartz D.C."/>
            <person name="Zhou S."/>
            <person name="Corby-Kistler H."/>
            <person name="Young S.K."/>
            <person name="Zeng Q."/>
            <person name="Gargeya S."/>
            <person name="Fitzgerald M."/>
            <person name="Haas B."/>
            <person name="Abouelleil A."/>
            <person name="Alvarado L."/>
            <person name="Arachchi H.M."/>
            <person name="Berlin A."/>
            <person name="Brown A."/>
            <person name="Chapman S.B."/>
            <person name="Chen Z."/>
            <person name="Dunbar C."/>
            <person name="Freedman E."/>
            <person name="Gearin G."/>
            <person name="Goldberg J."/>
            <person name="Griggs A."/>
            <person name="Gujja S."/>
            <person name="Heiman D."/>
            <person name="Howarth C."/>
            <person name="Larson L."/>
            <person name="Lui A."/>
            <person name="MacDonald P.J.P."/>
            <person name="Montmayeur A."/>
            <person name="Murphy C."/>
            <person name="Neiman D."/>
            <person name="Pearson M."/>
            <person name="Priest M."/>
            <person name="Roberts A."/>
            <person name="Saif S."/>
            <person name="Shea T."/>
            <person name="Shenoy N."/>
            <person name="Sisk P."/>
            <person name="Stolte C."/>
            <person name="Sykes S."/>
            <person name="Wortman J."/>
            <person name="Nusbaum C."/>
            <person name="Birren B."/>
        </authorList>
    </citation>
    <scope>NUCLEOTIDE SEQUENCE [LARGE SCALE GENOMIC DNA]</scope>
    <source>
        <strain evidence="4">HDV247</strain>
    </source>
</reference>
<keyword evidence="1" id="KW-0175">Coiled coil</keyword>
<feature type="compositionally biased region" description="Polar residues" evidence="2">
    <location>
        <begin position="10"/>
        <end position="20"/>
    </location>
</feature>